<gene>
    <name evidence="3" type="ORF">SCLCIDRAFT_1019049</name>
</gene>
<keyword evidence="1" id="KW-0862">Zinc</keyword>
<keyword evidence="1" id="KW-0479">Metal-binding</keyword>
<sequence length="180" mass="19932">MHSGLQEHSLSSLSDGMLVLMPENVVPIQDVLGDIEWVDSWLKEMGLSPTALTYINSTENDAKNTALDHSSKGVDHAELCSTFVQTGPALHTCQLSNGAVCAIPLEGNSRSIRIHLRIHGHQRQENTDIICPWAGCPQKLQYKNVARHIQSTHLHVKLRCEQCGKTFTRKNAMMKHCGKG</sequence>
<dbReference type="InterPro" id="IPR036236">
    <property type="entry name" value="Znf_C2H2_sf"/>
</dbReference>
<dbReference type="OrthoDB" id="3437960at2759"/>
<dbReference type="HOGENOM" id="CLU_1497098_0_0_1"/>
<evidence type="ECO:0000313" key="3">
    <source>
        <dbReference type="EMBL" id="KIM59368.1"/>
    </source>
</evidence>
<dbReference type="InterPro" id="IPR013087">
    <property type="entry name" value="Znf_C2H2_type"/>
</dbReference>
<name>A0A0C2ZC00_9AGAM</name>
<protein>
    <recommendedName>
        <fullName evidence="2">C2H2-type domain-containing protein</fullName>
    </recommendedName>
</protein>
<reference evidence="4" key="2">
    <citation type="submission" date="2015-01" db="EMBL/GenBank/DDBJ databases">
        <title>Evolutionary Origins and Diversification of the Mycorrhizal Mutualists.</title>
        <authorList>
            <consortium name="DOE Joint Genome Institute"/>
            <consortium name="Mycorrhizal Genomics Consortium"/>
            <person name="Kohler A."/>
            <person name="Kuo A."/>
            <person name="Nagy L.G."/>
            <person name="Floudas D."/>
            <person name="Copeland A."/>
            <person name="Barry K.W."/>
            <person name="Cichocki N."/>
            <person name="Veneault-Fourrey C."/>
            <person name="LaButti K."/>
            <person name="Lindquist E.A."/>
            <person name="Lipzen A."/>
            <person name="Lundell T."/>
            <person name="Morin E."/>
            <person name="Murat C."/>
            <person name="Riley R."/>
            <person name="Ohm R."/>
            <person name="Sun H."/>
            <person name="Tunlid A."/>
            <person name="Henrissat B."/>
            <person name="Grigoriev I.V."/>
            <person name="Hibbett D.S."/>
            <person name="Martin F."/>
        </authorList>
    </citation>
    <scope>NUCLEOTIDE SEQUENCE [LARGE SCALE GENOMIC DNA]</scope>
    <source>
        <strain evidence="4">Foug A</strain>
    </source>
</reference>
<dbReference type="SUPFAM" id="SSF57667">
    <property type="entry name" value="beta-beta-alpha zinc fingers"/>
    <property type="match status" value="1"/>
</dbReference>
<dbReference type="PROSITE" id="PS50157">
    <property type="entry name" value="ZINC_FINGER_C2H2_2"/>
    <property type="match status" value="1"/>
</dbReference>
<feature type="domain" description="C2H2-type" evidence="2">
    <location>
        <begin position="158"/>
        <end position="176"/>
    </location>
</feature>
<dbReference type="EMBL" id="KN822074">
    <property type="protein sequence ID" value="KIM59368.1"/>
    <property type="molecule type" value="Genomic_DNA"/>
</dbReference>
<evidence type="ECO:0000259" key="2">
    <source>
        <dbReference type="PROSITE" id="PS50157"/>
    </source>
</evidence>
<proteinExistence type="predicted"/>
<dbReference type="AlphaFoldDB" id="A0A0C2ZC00"/>
<dbReference type="GO" id="GO:0008270">
    <property type="term" value="F:zinc ion binding"/>
    <property type="evidence" value="ECO:0007669"/>
    <property type="project" value="UniProtKB-KW"/>
</dbReference>
<dbReference type="STRING" id="1036808.A0A0C2ZC00"/>
<dbReference type="Gene3D" id="3.30.160.60">
    <property type="entry name" value="Classic Zinc Finger"/>
    <property type="match status" value="1"/>
</dbReference>
<accession>A0A0C2ZC00</accession>
<evidence type="ECO:0000313" key="4">
    <source>
        <dbReference type="Proteomes" id="UP000053989"/>
    </source>
</evidence>
<organism evidence="3 4">
    <name type="scientific">Scleroderma citrinum Foug A</name>
    <dbReference type="NCBI Taxonomy" id="1036808"/>
    <lineage>
        <taxon>Eukaryota</taxon>
        <taxon>Fungi</taxon>
        <taxon>Dikarya</taxon>
        <taxon>Basidiomycota</taxon>
        <taxon>Agaricomycotina</taxon>
        <taxon>Agaricomycetes</taxon>
        <taxon>Agaricomycetidae</taxon>
        <taxon>Boletales</taxon>
        <taxon>Sclerodermatineae</taxon>
        <taxon>Sclerodermataceae</taxon>
        <taxon>Scleroderma</taxon>
    </lineage>
</organism>
<evidence type="ECO:0000256" key="1">
    <source>
        <dbReference type="PROSITE-ProRule" id="PRU00042"/>
    </source>
</evidence>
<dbReference type="InParanoid" id="A0A0C2ZC00"/>
<dbReference type="Proteomes" id="UP000053989">
    <property type="component" value="Unassembled WGS sequence"/>
</dbReference>
<keyword evidence="4" id="KW-1185">Reference proteome</keyword>
<reference evidence="3 4" key="1">
    <citation type="submission" date="2014-04" db="EMBL/GenBank/DDBJ databases">
        <authorList>
            <consortium name="DOE Joint Genome Institute"/>
            <person name="Kuo A."/>
            <person name="Kohler A."/>
            <person name="Nagy L.G."/>
            <person name="Floudas D."/>
            <person name="Copeland A."/>
            <person name="Barry K.W."/>
            <person name="Cichocki N."/>
            <person name="Veneault-Fourrey C."/>
            <person name="LaButti K."/>
            <person name="Lindquist E.A."/>
            <person name="Lipzen A."/>
            <person name="Lundell T."/>
            <person name="Morin E."/>
            <person name="Murat C."/>
            <person name="Sun H."/>
            <person name="Tunlid A."/>
            <person name="Henrissat B."/>
            <person name="Grigoriev I.V."/>
            <person name="Hibbett D.S."/>
            <person name="Martin F."/>
            <person name="Nordberg H.P."/>
            <person name="Cantor M.N."/>
            <person name="Hua S.X."/>
        </authorList>
    </citation>
    <scope>NUCLEOTIDE SEQUENCE [LARGE SCALE GENOMIC DNA]</scope>
    <source>
        <strain evidence="3 4">Foug A</strain>
    </source>
</reference>
<keyword evidence="1" id="KW-0863">Zinc-finger</keyword>